<name>A0ABN2ACR5_9MICO</name>
<accession>A0ABN2ACR5</accession>
<keyword evidence="12" id="KW-1185">Reference proteome</keyword>
<proteinExistence type="inferred from homology"/>
<dbReference type="Proteomes" id="UP001500177">
    <property type="component" value="Unassembled WGS sequence"/>
</dbReference>
<dbReference type="CDD" id="cd05403">
    <property type="entry name" value="NT_KNTase_like"/>
    <property type="match status" value="1"/>
</dbReference>
<gene>
    <name evidence="11" type="ORF">GCM10009690_19020</name>
</gene>
<dbReference type="InterPro" id="IPR043519">
    <property type="entry name" value="NT_sf"/>
</dbReference>
<dbReference type="PANTHER" id="PTHR33571">
    <property type="entry name" value="SSL8005 PROTEIN"/>
    <property type="match status" value="1"/>
</dbReference>
<evidence type="ECO:0000313" key="11">
    <source>
        <dbReference type="EMBL" id="GAA1516152.1"/>
    </source>
</evidence>
<keyword evidence="2" id="KW-1277">Toxin-antitoxin system</keyword>
<sequence length="101" mass="11738">MESAVLLDTDAIRDACERFGVERLRIFGSVLTDRFNPETSDIDFLVTFQPERDNLYYDYFDLKAELERIVGRRVDLVMERSVKNPFFKAAVFESAQDVYAA</sequence>
<comment type="similarity">
    <text evidence="9">Belongs to the MntA antitoxin family.</text>
</comment>
<dbReference type="PANTHER" id="PTHR33571:SF12">
    <property type="entry name" value="BSL3053 PROTEIN"/>
    <property type="match status" value="1"/>
</dbReference>
<keyword evidence="5" id="KW-0479">Metal-binding</keyword>
<keyword evidence="8" id="KW-0460">Magnesium</keyword>
<evidence type="ECO:0000256" key="1">
    <source>
        <dbReference type="ARBA" id="ARBA00001946"/>
    </source>
</evidence>
<comment type="caution">
    <text evidence="11">The sequence shown here is derived from an EMBL/GenBank/DDBJ whole genome shotgun (WGS) entry which is preliminary data.</text>
</comment>
<dbReference type="InterPro" id="IPR052038">
    <property type="entry name" value="Type-VII_TA_antitoxin"/>
</dbReference>
<dbReference type="SUPFAM" id="SSF81301">
    <property type="entry name" value="Nucleotidyltransferase"/>
    <property type="match status" value="1"/>
</dbReference>
<evidence type="ECO:0000259" key="10">
    <source>
        <dbReference type="Pfam" id="PF01909"/>
    </source>
</evidence>
<dbReference type="Pfam" id="PF01909">
    <property type="entry name" value="NTP_transf_2"/>
    <property type="match status" value="1"/>
</dbReference>
<evidence type="ECO:0000256" key="3">
    <source>
        <dbReference type="ARBA" id="ARBA00022679"/>
    </source>
</evidence>
<dbReference type="RefSeq" id="WP_173151826.1">
    <property type="nucleotide sequence ID" value="NZ_BAAALX010000009.1"/>
</dbReference>
<protein>
    <submittedName>
        <fullName evidence="11">Nucleotidyltransferase domain-containing protein</fullName>
    </submittedName>
</protein>
<reference evidence="11 12" key="1">
    <citation type="journal article" date="2019" name="Int. J. Syst. Evol. Microbiol.">
        <title>The Global Catalogue of Microorganisms (GCM) 10K type strain sequencing project: providing services to taxonomists for standard genome sequencing and annotation.</title>
        <authorList>
            <consortium name="The Broad Institute Genomics Platform"/>
            <consortium name="The Broad Institute Genome Sequencing Center for Infectious Disease"/>
            <person name="Wu L."/>
            <person name="Ma J."/>
        </authorList>
    </citation>
    <scope>NUCLEOTIDE SEQUENCE [LARGE SCALE GENOMIC DNA]</scope>
    <source>
        <strain evidence="11 12">JCM 13318</strain>
    </source>
</reference>
<evidence type="ECO:0000256" key="8">
    <source>
        <dbReference type="ARBA" id="ARBA00022842"/>
    </source>
</evidence>
<dbReference type="EMBL" id="BAAALX010000009">
    <property type="protein sequence ID" value="GAA1516152.1"/>
    <property type="molecule type" value="Genomic_DNA"/>
</dbReference>
<feature type="domain" description="Polymerase nucleotidyl transferase" evidence="10">
    <location>
        <begin position="13"/>
        <end position="97"/>
    </location>
</feature>
<dbReference type="InterPro" id="IPR002934">
    <property type="entry name" value="Polymerase_NTP_transf_dom"/>
</dbReference>
<dbReference type="Gene3D" id="3.30.460.10">
    <property type="entry name" value="Beta Polymerase, domain 2"/>
    <property type="match status" value="1"/>
</dbReference>
<keyword evidence="7" id="KW-0067">ATP-binding</keyword>
<comment type="cofactor">
    <cofactor evidence="1">
        <name>Mg(2+)</name>
        <dbReference type="ChEBI" id="CHEBI:18420"/>
    </cofactor>
</comment>
<evidence type="ECO:0000256" key="2">
    <source>
        <dbReference type="ARBA" id="ARBA00022649"/>
    </source>
</evidence>
<keyword evidence="6" id="KW-0547">Nucleotide-binding</keyword>
<evidence type="ECO:0000256" key="7">
    <source>
        <dbReference type="ARBA" id="ARBA00022840"/>
    </source>
</evidence>
<organism evidence="11 12">
    <name type="scientific">Brevibacterium permense</name>
    <dbReference type="NCBI Taxonomy" id="234834"/>
    <lineage>
        <taxon>Bacteria</taxon>
        <taxon>Bacillati</taxon>
        <taxon>Actinomycetota</taxon>
        <taxon>Actinomycetes</taxon>
        <taxon>Micrococcales</taxon>
        <taxon>Brevibacteriaceae</taxon>
        <taxon>Brevibacterium</taxon>
    </lineage>
</organism>
<evidence type="ECO:0000256" key="6">
    <source>
        <dbReference type="ARBA" id="ARBA00022741"/>
    </source>
</evidence>
<evidence type="ECO:0000256" key="9">
    <source>
        <dbReference type="ARBA" id="ARBA00038276"/>
    </source>
</evidence>
<evidence type="ECO:0000256" key="5">
    <source>
        <dbReference type="ARBA" id="ARBA00022723"/>
    </source>
</evidence>
<keyword evidence="4" id="KW-0548">Nucleotidyltransferase</keyword>
<evidence type="ECO:0000313" key="12">
    <source>
        <dbReference type="Proteomes" id="UP001500177"/>
    </source>
</evidence>
<evidence type="ECO:0000256" key="4">
    <source>
        <dbReference type="ARBA" id="ARBA00022695"/>
    </source>
</evidence>
<keyword evidence="3" id="KW-0808">Transferase</keyword>